<protein>
    <submittedName>
        <fullName evidence="5">Monoglucosyldiacylglycerol synthase</fullName>
        <ecNumber evidence="5">2.4.1.336</ecNumber>
    </submittedName>
</protein>
<evidence type="ECO:0000256" key="1">
    <source>
        <dbReference type="ARBA" id="ARBA00006739"/>
    </source>
</evidence>
<dbReference type="Gene3D" id="3.90.550.10">
    <property type="entry name" value="Spore Coat Polysaccharide Biosynthesis Protein SpsA, Chain A"/>
    <property type="match status" value="1"/>
</dbReference>
<gene>
    <name evidence="5" type="ORF">LDD865_0131</name>
</gene>
<keyword evidence="2 5" id="KW-0328">Glycosyltransferase</keyword>
<evidence type="ECO:0000313" key="5">
    <source>
        <dbReference type="EMBL" id="CAH1705295.1"/>
    </source>
</evidence>
<accession>A0AAU9QYQ8</accession>
<dbReference type="Pfam" id="PF13641">
    <property type="entry name" value="Glyco_tranf_2_3"/>
    <property type="match status" value="1"/>
</dbReference>
<dbReference type="EC" id="2.4.1.336" evidence="5"/>
<evidence type="ECO:0000256" key="3">
    <source>
        <dbReference type="ARBA" id="ARBA00022679"/>
    </source>
</evidence>
<keyword evidence="4" id="KW-1133">Transmembrane helix</keyword>
<evidence type="ECO:0000313" key="6">
    <source>
        <dbReference type="Proteomes" id="UP001295440"/>
    </source>
</evidence>
<feature type="transmembrane region" description="Helical" evidence="4">
    <location>
        <begin position="285"/>
        <end position="308"/>
    </location>
</feature>
<proteinExistence type="inferred from homology"/>
<organism evidence="5 6">
    <name type="scientific">Lactobacillus delbrueckii subsp. delbrueckii</name>
    <dbReference type="NCBI Taxonomy" id="83684"/>
    <lineage>
        <taxon>Bacteria</taxon>
        <taxon>Bacillati</taxon>
        <taxon>Bacillota</taxon>
        <taxon>Bacilli</taxon>
        <taxon>Lactobacillales</taxon>
        <taxon>Lactobacillaceae</taxon>
        <taxon>Lactobacillus</taxon>
    </lineage>
</organism>
<feature type="transmembrane region" description="Helical" evidence="4">
    <location>
        <begin position="314"/>
        <end position="334"/>
    </location>
</feature>
<name>A0AAU9QYQ8_9LACO</name>
<dbReference type="AlphaFoldDB" id="A0AAU9QYQ8"/>
<dbReference type="EMBL" id="OV915080">
    <property type="protein sequence ID" value="CAH1705295.1"/>
    <property type="molecule type" value="Genomic_DNA"/>
</dbReference>
<sequence length="406" mass="46174">MLLAAGQNSKSIELEPLLAKGYQLILLVPAMNEEGIIEQTMRLFLRETANFPNVKMVIIDDASSDDTALLVKNFSKQAGGRIQLLQRQLPQAQTGKGNALNWAYQQVILESRDRDHLICGVLDADAYMAEESYQKVIQYFAQDEKLDLLQTRVGMLETRNWLQIMQDIEFTVINDLIQNTRNRLGNAAASGNGQFIRVSSVTAQRPWGNALLEDFEFSTRFLMEGKKTLYAGDAVVYQEAIDKLRPFIKQRARWTQGGLDCLFGYWSRVLRSPFINLPAKAEMTFYMLIPFITLFTGIASLAVFVFTLVNFDDYWPLLAVIEGINLPFNAYIIVQYQRASHTRQYGLLVWTVITFGIYNYLLYPAIVIAFFKKLADGLTGLRRHMELREKSGGKSHKKMEVNFSGG</sequence>
<dbReference type="PANTHER" id="PTHR43630:SF1">
    <property type="entry name" value="POLY-BETA-1,6-N-ACETYL-D-GLUCOSAMINE SYNTHASE"/>
    <property type="match status" value="1"/>
</dbReference>
<keyword evidence="3 5" id="KW-0808">Transferase</keyword>
<feature type="transmembrane region" description="Helical" evidence="4">
    <location>
        <begin position="346"/>
        <end position="371"/>
    </location>
</feature>
<comment type="similarity">
    <text evidence="1">Belongs to the glycosyltransferase 2 family.</text>
</comment>
<dbReference type="InterPro" id="IPR029044">
    <property type="entry name" value="Nucleotide-diphossugar_trans"/>
</dbReference>
<dbReference type="SUPFAM" id="SSF53448">
    <property type="entry name" value="Nucleotide-diphospho-sugar transferases"/>
    <property type="match status" value="1"/>
</dbReference>
<dbReference type="GO" id="GO:0016757">
    <property type="term" value="F:glycosyltransferase activity"/>
    <property type="evidence" value="ECO:0007669"/>
    <property type="project" value="UniProtKB-KW"/>
</dbReference>
<dbReference type="Proteomes" id="UP001295440">
    <property type="component" value="Chromosome"/>
</dbReference>
<dbReference type="RefSeq" id="WP_260369191.1">
    <property type="nucleotide sequence ID" value="NZ_OV915080.1"/>
</dbReference>
<dbReference type="PANTHER" id="PTHR43630">
    <property type="entry name" value="POLY-BETA-1,6-N-ACETYL-D-GLUCOSAMINE SYNTHASE"/>
    <property type="match status" value="1"/>
</dbReference>
<evidence type="ECO:0000256" key="2">
    <source>
        <dbReference type="ARBA" id="ARBA00022676"/>
    </source>
</evidence>
<reference evidence="5" key="1">
    <citation type="submission" date="2022-02" db="EMBL/GenBank/DDBJ databases">
        <authorList>
            <person name="Deutsch MARIE S."/>
        </authorList>
    </citation>
    <scope>NUCLEOTIDE SEQUENCE</scope>
    <source>
        <strain evidence="5">CIRM-BIA865</strain>
    </source>
</reference>
<keyword evidence="4" id="KW-0472">Membrane</keyword>
<keyword evidence="4" id="KW-0812">Transmembrane</keyword>
<evidence type="ECO:0000256" key="4">
    <source>
        <dbReference type="SAM" id="Phobius"/>
    </source>
</evidence>